<protein>
    <submittedName>
        <fullName evidence="1">Uncharacterized protein</fullName>
    </submittedName>
</protein>
<accession>A0A388L1H1</accession>
<keyword evidence="2" id="KW-1185">Reference proteome</keyword>
<sequence length="323" mass="37623">MILLQNAKELIQQGGKVVVKKIVRSKTTTERNRATLAAYLRTPRSDMKMSKLPTKKLIRLYKTVGLLMEKMMKYRLRTKLDRIIARKTGVSVRKRINIKLPFDSRILKRGVRETAEDLVGTIIQDKPMVDFVKTRIRVLWLRNCKVAKLIHNQKKYANEEEHPWSCKGRELPKHAGHILTRFSELEIPDFLRNSRNVTKSGKASDIRIISRAIVDAVKHLRSKKEPKMEPDRIYSRQQARRTTWIDEEVRIWRKQFNGLVLSPIDMNQGDTAVICPIVYRHGFGKTFAWNSNYEQVGTLDTEEKILKRSKEDFLKSGLMSIGK</sequence>
<dbReference type="EMBL" id="BFEA01000238">
    <property type="protein sequence ID" value="GBG76147.1"/>
    <property type="molecule type" value="Genomic_DNA"/>
</dbReference>
<name>A0A388L1H1_CHABU</name>
<dbReference type="Gramene" id="GBG76147">
    <property type="protein sequence ID" value="GBG76147"/>
    <property type="gene ID" value="CBR_g21895"/>
</dbReference>
<comment type="caution">
    <text evidence="1">The sequence shown here is derived from an EMBL/GenBank/DDBJ whole genome shotgun (WGS) entry which is preliminary data.</text>
</comment>
<evidence type="ECO:0000313" key="1">
    <source>
        <dbReference type="EMBL" id="GBG76147.1"/>
    </source>
</evidence>
<gene>
    <name evidence="1" type="ORF">CBR_g21895</name>
</gene>
<dbReference type="AlphaFoldDB" id="A0A388L1H1"/>
<dbReference type="Proteomes" id="UP000265515">
    <property type="component" value="Unassembled WGS sequence"/>
</dbReference>
<organism evidence="1 2">
    <name type="scientific">Chara braunii</name>
    <name type="common">Braun's stonewort</name>
    <dbReference type="NCBI Taxonomy" id="69332"/>
    <lineage>
        <taxon>Eukaryota</taxon>
        <taxon>Viridiplantae</taxon>
        <taxon>Streptophyta</taxon>
        <taxon>Charophyceae</taxon>
        <taxon>Charales</taxon>
        <taxon>Characeae</taxon>
        <taxon>Chara</taxon>
    </lineage>
</organism>
<evidence type="ECO:0000313" key="2">
    <source>
        <dbReference type="Proteomes" id="UP000265515"/>
    </source>
</evidence>
<proteinExistence type="predicted"/>
<reference evidence="1 2" key="1">
    <citation type="journal article" date="2018" name="Cell">
        <title>The Chara Genome: Secondary Complexity and Implications for Plant Terrestrialization.</title>
        <authorList>
            <person name="Nishiyama T."/>
            <person name="Sakayama H."/>
            <person name="Vries J.D."/>
            <person name="Buschmann H."/>
            <person name="Saint-Marcoux D."/>
            <person name="Ullrich K.K."/>
            <person name="Haas F.B."/>
            <person name="Vanderstraeten L."/>
            <person name="Becker D."/>
            <person name="Lang D."/>
            <person name="Vosolsobe S."/>
            <person name="Rombauts S."/>
            <person name="Wilhelmsson P.K.I."/>
            <person name="Janitza P."/>
            <person name="Kern R."/>
            <person name="Heyl A."/>
            <person name="Rumpler F."/>
            <person name="Villalobos L.I.A.C."/>
            <person name="Clay J.M."/>
            <person name="Skokan R."/>
            <person name="Toyoda A."/>
            <person name="Suzuki Y."/>
            <person name="Kagoshima H."/>
            <person name="Schijlen E."/>
            <person name="Tajeshwar N."/>
            <person name="Catarino B."/>
            <person name="Hetherington A.J."/>
            <person name="Saltykova A."/>
            <person name="Bonnot C."/>
            <person name="Breuninger H."/>
            <person name="Symeonidi A."/>
            <person name="Radhakrishnan G.V."/>
            <person name="Van Nieuwerburgh F."/>
            <person name="Deforce D."/>
            <person name="Chang C."/>
            <person name="Karol K.G."/>
            <person name="Hedrich R."/>
            <person name="Ulvskov P."/>
            <person name="Glockner G."/>
            <person name="Delwiche C.F."/>
            <person name="Petrasek J."/>
            <person name="Van de Peer Y."/>
            <person name="Friml J."/>
            <person name="Beilby M."/>
            <person name="Dolan L."/>
            <person name="Kohara Y."/>
            <person name="Sugano S."/>
            <person name="Fujiyama A."/>
            <person name="Delaux P.-M."/>
            <person name="Quint M."/>
            <person name="TheiBen G."/>
            <person name="Hagemann M."/>
            <person name="Harholt J."/>
            <person name="Dunand C."/>
            <person name="Zachgo S."/>
            <person name="Langdale J."/>
            <person name="Maumus F."/>
            <person name="Straeten D.V.D."/>
            <person name="Gould S.B."/>
            <person name="Rensing S.A."/>
        </authorList>
    </citation>
    <scope>NUCLEOTIDE SEQUENCE [LARGE SCALE GENOMIC DNA]</scope>
    <source>
        <strain evidence="1 2">S276</strain>
    </source>
</reference>